<accession>A0A645I399</accession>
<dbReference type="EMBL" id="VSSQ01105920">
    <property type="protein sequence ID" value="MPN45777.1"/>
    <property type="molecule type" value="Genomic_DNA"/>
</dbReference>
<gene>
    <name evidence="1" type="ORF">SDC9_193349</name>
</gene>
<evidence type="ECO:0000313" key="1">
    <source>
        <dbReference type="EMBL" id="MPN45777.1"/>
    </source>
</evidence>
<sequence length="60" mass="6739">MEKPAQRNAMQDSIVAIHPRAAFLLLPSTWSKADFSFAAEENLFSGEKVVHFLYILASRS</sequence>
<name>A0A645I399_9ZZZZ</name>
<comment type="caution">
    <text evidence="1">The sequence shown here is derived from an EMBL/GenBank/DDBJ whole genome shotgun (WGS) entry which is preliminary data.</text>
</comment>
<organism evidence="1">
    <name type="scientific">bioreactor metagenome</name>
    <dbReference type="NCBI Taxonomy" id="1076179"/>
    <lineage>
        <taxon>unclassified sequences</taxon>
        <taxon>metagenomes</taxon>
        <taxon>ecological metagenomes</taxon>
    </lineage>
</organism>
<dbReference type="AlphaFoldDB" id="A0A645I399"/>
<reference evidence="1" key="1">
    <citation type="submission" date="2019-08" db="EMBL/GenBank/DDBJ databases">
        <authorList>
            <person name="Kucharzyk K."/>
            <person name="Murdoch R.W."/>
            <person name="Higgins S."/>
            <person name="Loffler F."/>
        </authorList>
    </citation>
    <scope>NUCLEOTIDE SEQUENCE</scope>
</reference>
<protein>
    <submittedName>
        <fullName evidence="1">Uncharacterized protein</fullName>
    </submittedName>
</protein>
<proteinExistence type="predicted"/>